<reference evidence="1" key="1">
    <citation type="submission" date="2020-07" db="EMBL/GenBank/DDBJ databases">
        <title>Clarias magur genome sequencing, assembly and annotation.</title>
        <authorList>
            <person name="Kushwaha B."/>
            <person name="Kumar R."/>
            <person name="Das P."/>
            <person name="Joshi C.G."/>
            <person name="Kumar D."/>
            <person name="Nagpure N.S."/>
            <person name="Pandey M."/>
            <person name="Agarwal S."/>
            <person name="Srivastava S."/>
            <person name="Singh M."/>
            <person name="Sahoo L."/>
            <person name="Jayasankar P."/>
            <person name="Meher P.K."/>
            <person name="Koringa P.G."/>
            <person name="Iquebal M.A."/>
            <person name="Das S.P."/>
            <person name="Bit A."/>
            <person name="Patnaik S."/>
            <person name="Patel N."/>
            <person name="Shah T.M."/>
            <person name="Hinsu A."/>
            <person name="Jena J.K."/>
        </authorList>
    </citation>
    <scope>NUCLEOTIDE SEQUENCE</scope>
    <source>
        <strain evidence="1">CIFAMagur01</strain>
        <tissue evidence="1">Testis</tissue>
    </source>
</reference>
<organism evidence="1 2">
    <name type="scientific">Clarias magur</name>
    <name type="common">Asian catfish</name>
    <name type="synonym">Macropteronotus magur</name>
    <dbReference type="NCBI Taxonomy" id="1594786"/>
    <lineage>
        <taxon>Eukaryota</taxon>
        <taxon>Metazoa</taxon>
        <taxon>Chordata</taxon>
        <taxon>Craniata</taxon>
        <taxon>Vertebrata</taxon>
        <taxon>Euteleostomi</taxon>
        <taxon>Actinopterygii</taxon>
        <taxon>Neopterygii</taxon>
        <taxon>Teleostei</taxon>
        <taxon>Ostariophysi</taxon>
        <taxon>Siluriformes</taxon>
        <taxon>Clariidae</taxon>
        <taxon>Clarias</taxon>
    </lineage>
</organism>
<sequence length="78" mass="8642">TGMEVRMCKLCEQEVLPVNCIESDVPGAENTQRRAELRVQLTSATSLSGGMPHAEKTITCRLGHNPQGKYFLQVHETD</sequence>
<dbReference type="AlphaFoldDB" id="A0A8J4U044"/>
<dbReference type="Proteomes" id="UP000727407">
    <property type="component" value="Unassembled WGS sequence"/>
</dbReference>
<name>A0A8J4U044_CLAMG</name>
<keyword evidence="2" id="KW-1185">Reference proteome</keyword>
<evidence type="ECO:0000313" key="1">
    <source>
        <dbReference type="EMBL" id="KAF5882001.1"/>
    </source>
</evidence>
<protein>
    <submittedName>
        <fullName evidence="1">Uncharacterized protein</fullName>
    </submittedName>
</protein>
<accession>A0A8J4U044</accession>
<dbReference type="EMBL" id="QNUK01001419">
    <property type="protein sequence ID" value="KAF5882001.1"/>
    <property type="molecule type" value="Genomic_DNA"/>
</dbReference>
<feature type="non-terminal residue" evidence="1">
    <location>
        <position position="1"/>
    </location>
</feature>
<proteinExistence type="predicted"/>
<comment type="caution">
    <text evidence="1">The sequence shown here is derived from an EMBL/GenBank/DDBJ whole genome shotgun (WGS) entry which is preliminary data.</text>
</comment>
<gene>
    <name evidence="1" type="ORF">DAT39_023091</name>
</gene>
<evidence type="ECO:0000313" key="2">
    <source>
        <dbReference type="Proteomes" id="UP000727407"/>
    </source>
</evidence>